<evidence type="ECO:0000313" key="5">
    <source>
        <dbReference type="EMBL" id="MBW7458433.1"/>
    </source>
</evidence>
<sequence>MKVIVAEGEKCERCWNVTPLVGLDADHPTLCPRCAAVMKKLS</sequence>
<dbReference type="Proteomes" id="UP001519887">
    <property type="component" value="Unassembled WGS sequence"/>
</dbReference>
<dbReference type="Pfam" id="PF06827">
    <property type="entry name" value="zf-FPG_IleRS"/>
    <property type="match status" value="1"/>
</dbReference>
<keyword evidence="3" id="KW-0067">ATP-binding</keyword>
<evidence type="ECO:0000259" key="4">
    <source>
        <dbReference type="Pfam" id="PF06827"/>
    </source>
</evidence>
<dbReference type="Gene3D" id="1.10.730.20">
    <property type="match status" value="1"/>
</dbReference>
<dbReference type="EMBL" id="JAHZIK010001194">
    <property type="protein sequence ID" value="MBW7458433.1"/>
    <property type="molecule type" value="Genomic_DNA"/>
</dbReference>
<evidence type="ECO:0000256" key="1">
    <source>
        <dbReference type="ARBA" id="ARBA00022598"/>
    </source>
</evidence>
<keyword evidence="6" id="KW-1185">Reference proteome</keyword>
<evidence type="ECO:0000313" key="6">
    <source>
        <dbReference type="Proteomes" id="UP001519887"/>
    </source>
</evidence>
<accession>A0ABS7CBY5</accession>
<comment type="caution">
    <text evidence="5">The sequence shown here is derived from an EMBL/GenBank/DDBJ whole genome shotgun (WGS) entry which is preliminary data.</text>
</comment>
<gene>
    <name evidence="5" type="ORF">K0U00_30775</name>
</gene>
<keyword evidence="1" id="KW-0436">Ligase</keyword>
<organism evidence="5 6">
    <name type="scientific">Paenibacillus sepulcri</name>
    <dbReference type="NCBI Taxonomy" id="359917"/>
    <lineage>
        <taxon>Bacteria</taxon>
        <taxon>Bacillati</taxon>
        <taxon>Bacillota</taxon>
        <taxon>Bacilli</taxon>
        <taxon>Bacillales</taxon>
        <taxon>Paenibacillaceae</taxon>
        <taxon>Paenibacillus</taxon>
    </lineage>
</organism>
<proteinExistence type="predicted"/>
<feature type="domain" description="Zinc finger FPG/IleRS-type" evidence="4">
    <location>
        <begin position="8"/>
        <end position="37"/>
    </location>
</feature>
<evidence type="ECO:0000256" key="3">
    <source>
        <dbReference type="ARBA" id="ARBA00022840"/>
    </source>
</evidence>
<name>A0ABS7CBY5_9BACL</name>
<reference evidence="5 6" key="1">
    <citation type="submission" date="2021-07" db="EMBL/GenBank/DDBJ databases">
        <title>Paenibacillus radiodurans sp. nov., isolated from the southeastern edge of Tengger Desert.</title>
        <authorList>
            <person name="Zhang G."/>
        </authorList>
    </citation>
    <scope>NUCLEOTIDE SEQUENCE [LARGE SCALE GENOMIC DNA]</scope>
    <source>
        <strain evidence="5 6">CCM 7311</strain>
    </source>
</reference>
<dbReference type="InterPro" id="IPR010663">
    <property type="entry name" value="Znf_FPG/IleRS"/>
</dbReference>
<dbReference type="InterPro" id="IPR009080">
    <property type="entry name" value="tRNAsynth_Ia_anticodon-bd"/>
</dbReference>
<dbReference type="SUPFAM" id="SSF47323">
    <property type="entry name" value="Anticodon-binding domain of a subclass of class I aminoacyl-tRNA synthetases"/>
    <property type="match status" value="1"/>
</dbReference>
<keyword evidence="2" id="KW-0547">Nucleotide-binding</keyword>
<evidence type="ECO:0000256" key="2">
    <source>
        <dbReference type="ARBA" id="ARBA00022741"/>
    </source>
</evidence>
<protein>
    <recommendedName>
        <fullName evidence="4">Zinc finger FPG/IleRS-type domain-containing protein</fullName>
    </recommendedName>
</protein>